<evidence type="ECO:0000313" key="3">
    <source>
        <dbReference type="Proteomes" id="UP001499947"/>
    </source>
</evidence>
<evidence type="ECO:0000256" key="1">
    <source>
        <dbReference type="SAM" id="MobiDB-lite"/>
    </source>
</evidence>
<name>A0ABN2JMY6_9ACTN</name>
<feature type="region of interest" description="Disordered" evidence="1">
    <location>
        <begin position="83"/>
        <end position="103"/>
    </location>
</feature>
<reference evidence="2 3" key="1">
    <citation type="journal article" date="2019" name="Int. J. Syst. Evol. Microbiol.">
        <title>The Global Catalogue of Microorganisms (GCM) 10K type strain sequencing project: providing services to taxonomists for standard genome sequencing and annotation.</title>
        <authorList>
            <consortium name="The Broad Institute Genomics Platform"/>
            <consortium name="The Broad Institute Genome Sequencing Center for Infectious Disease"/>
            <person name="Wu L."/>
            <person name="Ma J."/>
        </authorList>
    </citation>
    <scope>NUCLEOTIDE SEQUENCE [LARGE SCALE GENOMIC DNA]</scope>
    <source>
        <strain evidence="2 3">JCM 13244</strain>
    </source>
</reference>
<dbReference type="Proteomes" id="UP001499947">
    <property type="component" value="Unassembled WGS sequence"/>
</dbReference>
<evidence type="ECO:0000313" key="2">
    <source>
        <dbReference type="EMBL" id="GAA1732818.1"/>
    </source>
</evidence>
<organism evidence="2 3">
    <name type="scientific">Streptomyces yatensis</name>
    <dbReference type="NCBI Taxonomy" id="155177"/>
    <lineage>
        <taxon>Bacteria</taxon>
        <taxon>Bacillati</taxon>
        <taxon>Actinomycetota</taxon>
        <taxon>Actinomycetes</taxon>
        <taxon>Kitasatosporales</taxon>
        <taxon>Streptomycetaceae</taxon>
        <taxon>Streptomyces</taxon>
        <taxon>Streptomyces violaceusniger group</taxon>
    </lineage>
</organism>
<gene>
    <name evidence="2" type="ORF">GCM10009680_86690</name>
</gene>
<protein>
    <submittedName>
        <fullName evidence="2">Uncharacterized protein</fullName>
    </submittedName>
</protein>
<keyword evidence="3" id="KW-1185">Reference proteome</keyword>
<comment type="caution">
    <text evidence="2">The sequence shown here is derived from an EMBL/GenBank/DDBJ whole genome shotgun (WGS) entry which is preliminary data.</text>
</comment>
<proteinExistence type="predicted"/>
<accession>A0ABN2JMY6</accession>
<dbReference type="EMBL" id="BAAALR010000163">
    <property type="protein sequence ID" value="GAA1732818.1"/>
    <property type="molecule type" value="Genomic_DNA"/>
</dbReference>
<sequence>MAAQAGPERWGAPQFPELFAVAHDLIDQHSEVLIMRICTLRYPKVYDESGLECGGALLDGKERTARVRRLVEHRAYQVSFLRRPSGRVTQQGLPHGRPGQEGP</sequence>